<keyword evidence="7 9" id="KW-0472">Membrane</keyword>
<keyword evidence="4" id="KW-0808">Transferase</keyword>
<evidence type="ECO:0000259" key="10">
    <source>
        <dbReference type="Pfam" id="PF13231"/>
    </source>
</evidence>
<gene>
    <name evidence="11" type="ORF">GCM10022255_074560</name>
</gene>
<keyword evidence="12" id="KW-1185">Reference proteome</keyword>
<comment type="subcellular location">
    <subcellularLocation>
        <location evidence="1">Cell membrane</location>
        <topology evidence="1">Multi-pass membrane protein</topology>
    </subcellularLocation>
</comment>
<dbReference type="PANTHER" id="PTHR33908">
    <property type="entry name" value="MANNOSYLTRANSFERASE YKCB-RELATED"/>
    <property type="match status" value="1"/>
</dbReference>
<protein>
    <recommendedName>
        <fullName evidence="10">Glycosyltransferase RgtA/B/C/D-like domain-containing protein</fullName>
    </recommendedName>
</protein>
<keyword evidence="2" id="KW-1003">Cell membrane</keyword>
<dbReference type="Pfam" id="PF13231">
    <property type="entry name" value="PMT_2"/>
    <property type="match status" value="1"/>
</dbReference>
<feature type="transmembrane region" description="Helical" evidence="9">
    <location>
        <begin position="224"/>
        <end position="249"/>
    </location>
</feature>
<evidence type="ECO:0000256" key="6">
    <source>
        <dbReference type="ARBA" id="ARBA00022989"/>
    </source>
</evidence>
<keyword evidence="3" id="KW-0328">Glycosyltransferase</keyword>
<evidence type="ECO:0000256" key="9">
    <source>
        <dbReference type="SAM" id="Phobius"/>
    </source>
</evidence>
<dbReference type="InterPro" id="IPR038731">
    <property type="entry name" value="RgtA/B/C-like"/>
</dbReference>
<evidence type="ECO:0000256" key="4">
    <source>
        <dbReference type="ARBA" id="ARBA00022679"/>
    </source>
</evidence>
<keyword evidence="6 9" id="KW-1133">Transmembrane helix</keyword>
<dbReference type="EMBL" id="BAABAT010000027">
    <property type="protein sequence ID" value="GAA4257507.1"/>
    <property type="molecule type" value="Genomic_DNA"/>
</dbReference>
<comment type="caution">
    <text evidence="11">The sequence shown here is derived from an EMBL/GenBank/DDBJ whole genome shotgun (WGS) entry which is preliminary data.</text>
</comment>
<evidence type="ECO:0000313" key="12">
    <source>
        <dbReference type="Proteomes" id="UP001500620"/>
    </source>
</evidence>
<sequence>MSSPDETLILPRQRPALDDEPPAPPVADEETVVVPERELAAAHEKARVAQWDDEPPARGEAAIEGSPFAAHRALGTLAWVVTMVTTAALSLVRLNWPSMRVSELAAWSFTLVPKARVFDVLHEVNPAEAPYYLLLKGWASAFGRTDFALRAPSVIAMACAAALVAKVGTRLVNPRVGLLAGLLVATLPVTSRYAQEAGPQAFTLLGAALATLALVNYLDRPRGWQFAGYAAAVALTGLTHLTGLLVVLAHGAVVVAMKRRLIGAWFAALLVGALPAATLVVLFGAPLPETGAVLPGFPSVSTLSQQTFGSVLAGGVLLGLAILALSVHKPGIVFTAWAIVPLLLLYPVIRFTTIDIDEVAIVSLFGWVGLAGMFLGRALVVRGLAIVLTIAAIGVPEQLSIRRPDGHGQASHELANVLYRQGQPGDAVVYGPADGDGPAGRDIVERYLTAGHRPRDILAQSKPRENGHLYARECLDADACLGRTARVWLVRVGPLDSPLSGLEAGKDGALRVRYTAAQTWNLTGLTLTLFTLKPGA</sequence>
<accession>A0ABP8DJC7</accession>
<name>A0ABP8DJC7_9ACTN</name>
<keyword evidence="5 9" id="KW-0812">Transmembrane</keyword>
<evidence type="ECO:0000256" key="3">
    <source>
        <dbReference type="ARBA" id="ARBA00022676"/>
    </source>
</evidence>
<dbReference type="InterPro" id="IPR050297">
    <property type="entry name" value="LipidA_mod_glycosyltrf_83"/>
</dbReference>
<feature type="domain" description="Glycosyltransferase RgtA/B/C/D-like" evidence="10">
    <location>
        <begin position="134"/>
        <end position="274"/>
    </location>
</feature>
<dbReference type="PANTHER" id="PTHR33908:SF3">
    <property type="entry name" value="UNDECAPRENYL PHOSPHATE-ALPHA-4-AMINO-4-DEOXY-L-ARABINOSE ARABINOSYL TRANSFERASE"/>
    <property type="match status" value="1"/>
</dbReference>
<feature type="transmembrane region" description="Helical" evidence="9">
    <location>
        <begin position="332"/>
        <end position="349"/>
    </location>
</feature>
<feature type="transmembrane region" description="Helical" evidence="9">
    <location>
        <begin position="361"/>
        <end position="393"/>
    </location>
</feature>
<evidence type="ECO:0000256" key="8">
    <source>
        <dbReference type="SAM" id="MobiDB-lite"/>
    </source>
</evidence>
<feature type="transmembrane region" description="Helical" evidence="9">
    <location>
        <begin position="307"/>
        <end position="325"/>
    </location>
</feature>
<evidence type="ECO:0000256" key="1">
    <source>
        <dbReference type="ARBA" id="ARBA00004651"/>
    </source>
</evidence>
<feature type="transmembrane region" description="Helical" evidence="9">
    <location>
        <begin position="261"/>
        <end position="287"/>
    </location>
</feature>
<evidence type="ECO:0000313" key="11">
    <source>
        <dbReference type="EMBL" id="GAA4257507.1"/>
    </source>
</evidence>
<dbReference type="Proteomes" id="UP001500620">
    <property type="component" value="Unassembled WGS sequence"/>
</dbReference>
<evidence type="ECO:0000256" key="2">
    <source>
        <dbReference type="ARBA" id="ARBA00022475"/>
    </source>
</evidence>
<feature type="region of interest" description="Disordered" evidence="8">
    <location>
        <begin position="1"/>
        <end position="29"/>
    </location>
</feature>
<evidence type="ECO:0000256" key="5">
    <source>
        <dbReference type="ARBA" id="ARBA00022692"/>
    </source>
</evidence>
<reference evidence="12" key="1">
    <citation type="journal article" date="2019" name="Int. J. Syst. Evol. Microbiol.">
        <title>The Global Catalogue of Microorganisms (GCM) 10K type strain sequencing project: providing services to taxonomists for standard genome sequencing and annotation.</title>
        <authorList>
            <consortium name="The Broad Institute Genomics Platform"/>
            <consortium name="The Broad Institute Genome Sequencing Center for Infectious Disease"/>
            <person name="Wu L."/>
            <person name="Ma J."/>
        </authorList>
    </citation>
    <scope>NUCLEOTIDE SEQUENCE [LARGE SCALE GENOMIC DNA]</scope>
    <source>
        <strain evidence="12">JCM 17441</strain>
    </source>
</reference>
<proteinExistence type="predicted"/>
<evidence type="ECO:0000256" key="7">
    <source>
        <dbReference type="ARBA" id="ARBA00023136"/>
    </source>
</evidence>
<dbReference type="RefSeq" id="WP_345134474.1">
    <property type="nucleotide sequence ID" value="NZ_BAABAT010000027.1"/>
</dbReference>
<organism evidence="11 12">
    <name type="scientific">Dactylosporangium darangshiense</name>
    <dbReference type="NCBI Taxonomy" id="579108"/>
    <lineage>
        <taxon>Bacteria</taxon>
        <taxon>Bacillati</taxon>
        <taxon>Actinomycetota</taxon>
        <taxon>Actinomycetes</taxon>
        <taxon>Micromonosporales</taxon>
        <taxon>Micromonosporaceae</taxon>
        <taxon>Dactylosporangium</taxon>
    </lineage>
</organism>